<reference evidence="13 14" key="1">
    <citation type="submission" date="2023-08" db="EMBL/GenBank/DDBJ databases">
        <title>Annotated Genome Sequence of Vanrija albida AlHP1.</title>
        <authorList>
            <person name="Herzog R."/>
        </authorList>
    </citation>
    <scope>NUCLEOTIDE SEQUENCE [LARGE SCALE GENOMIC DNA]</scope>
    <source>
        <strain evidence="13 14">AlHP1</strain>
    </source>
</reference>
<evidence type="ECO:0000256" key="1">
    <source>
        <dbReference type="ARBA" id="ARBA00004141"/>
    </source>
</evidence>
<dbReference type="Gene3D" id="3.40.50.300">
    <property type="entry name" value="P-loop containing nucleotide triphosphate hydrolases"/>
    <property type="match status" value="1"/>
</dbReference>
<feature type="transmembrane region" description="Helical" evidence="10">
    <location>
        <begin position="486"/>
        <end position="509"/>
    </location>
</feature>
<dbReference type="InterPro" id="IPR011527">
    <property type="entry name" value="ABC1_TM_dom"/>
</dbReference>
<dbReference type="InterPro" id="IPR050173">
    <property type="entry name" value="ABC_transporter_C-like"/>
</dbReference>
<evidence type="ECO:0000256" key="5">
    <source>
        <dbReference type="ARBA" id="ARBA00022741"/>
    </source>
</evidence>
<dbReference type="InterPro" id="IPR017871">
    <property type="entry name" value="ABC_transporter-like_CS"/>
</dbReference>
<feature type="region of interest" description="Disordered" evidence="9">
    <location>
        <begin position="597"/>
        <end position="643"/>
    </location>
</feature>
<evidence type="ECO:0000256" key="9">
    <source>
        <dbReference type="SAM" id="MobiDB-lite"/>
    </source>
</evidence>
<evidence type="ECO:0000259" key="12">
    <source>
        <dbReference type="PROSITE" id="PS50929"/>
    </source>
</evidence>
<keyword evidence="6" id="KW-0067">ATP-binding</keyword>
<dbReference type="PANTHER" id="PTHR24223">
    <property type="entry name" value="ATP-BINDING CASSETTE SUB-FAMILY C"/>
    <property type="match status" value="1"/>
</dbReference>
<gene>
    <name evidence="13" type="ORF">Q8F55_004101</name>
</gene>
<name>A0ABR3Q613_9TREE</name>
<sequence length="920" mass="101147">MVTTAAAHGNPAADGTNTDAPVANTSPPPASPGDKDKASTTTANDANDVEKITLSSARRDEEKAGESESDDEDVHDGAPGGRLRDLGRESEDVSFKREHWWQIWRPRNPPPPPSKSFDDAAEIPLATANLLSALTFHWVSPIMKTGYQRPLQATDLWKMDHSREADYLSDKFLANLERRQKAAAEWNEQLPTAVPKWTTRTKWAWTAATKHHLPPAFAPYGSDKSYAERKATLEAEWRGHSGKKKGSITWALNDTFPNFWWGGVYKLVADEAQLMAPLVVKALINFSKEMYQGNHHQGPKPNVGRGIGMAIGMFCLAILQTLCQHQFFFLSMQTGAMSRAALISAVYKRSLRLSVRARSKIPNGKLMAHLSSDISRIDYCAQWFHAIWTAPIQLIVTLILLIVQIGPSAIVGFALFIILTPLQTYVMGLSLAVRKKSMVFTDGRSKLLQEILSSMQIIKVFTYELPFLKRLSFLRNMEMKYVRKIAYIRAANMSLAFSVPALATVLAFVTYTSTHKNLDPAVIFTSLALFNLLRQPLLFLPRALSTYADAKNAVERLTDVFEAEIMEDKDIVNPDLDVAIRAKGVTFQWASIPETEQIAGGKGGKGGRGGKGKKEKKTKSPFRTPSKTPPKTPSVKDAEPAEAAEPFKIEDLNLEVPRGRLVAIVGPVGSGKSSILQGLLGEMRTLSGTVEFGGRAGYCQQSAWIQNATLRDNILFGQKWDESRYWQCVADASLLSDLEILPDGDLTEIGEKGVNLSGGQKQRVNIARAMYFNSDIVLFDDPLSAVDAHVGKALFHDAILGLRARGKTVVLVTHALHLLPQVDYIYTVTAGRIVEQGTFENLLSSGGAFKRLMDEFGGQQEAKQEEEAAEEEEAIADIPLESPVDEKTTTERVAKLTRKLVGKAAGTGKLEASGLSRGTS</sequence>
<dbReference type="PROSITE" id="PS00211">
    <property type="entry name" value="ABC_TRANSPORTER_1"/>
    <property type="match status" value="1"/>
</dbReference>
<evidence type="ECO:0000313" key="14">
    <source>
        <dbReference type="Proteomes" id="UP001565368"/>
    </source>
</evidence>
<proteinExistence type="inferred from homology"/>
<dbReference type="PROSITE" id="PS50893">
    <property type="entry name" value="ABC_TRANSPORTER_2"/>
    <property type="match status" value="1"/>
</dbReference>
<dbReference type="RefSeq" id="XP_069210042.1">
    <property type="nucleotide sequence ID" value="XM_069352624.1"/>
</dbReference>
<dbReference type="SUPFAM" id="SSF90123">
    <property type="entry name" value="ABC transporter transmembrane region"/>
    <property type="match status" value="1"/>
</dbReference>
<dbReference type="SMART" id="SM00382">
    <property type="entry name" value="AAA"/>
    <property type="match status" value="1"/>
</dbReference>
<dbReference type="CDD" id="cd03250">
    <property type="entry name" value="ABCC_MRP_domain1"/>
    <property type="match status" value="1"/>
</dbReference>
<evidence type="ECO:0000313" key="13">
    <source>
        <dbReference type="EMBL" id="KAL1410098.1"/>
    </source>
</evidence>
<feature type="compositionally biased region" description="Basic and acidic residues" evidence="9">
    <location>
        <begin position="57"/>
        <end position="66"/>
    </location>
</feature>
<dbReference type="GeneID" id="95985144"/>
<comment type="caution">
    <text evidence="13">The sequence shown here is derived from an EMBL/GenBank/DDBJ whole genome shotgun (WGS) entry which is preliminary data.</text>
</comment>
<feature type="transmembrane region" description="Helical" evidence="10">
    <location>
        <begin position="383"/>
        <end position="403"/>
    </location>
</feature>
<evidence type="ECO:0000256" key="10">
    <source>
        <dbReference type="SAM" id="Phobius"/>
    </source>
</evidence>
<keyword evidence="8 10" id="KW-0472">Membrane</keyword>
<evidence type="ECO:0000256" key="3">
    <source>
        <dbReference type="ARBA" id="ARBA00022448"/>
    </source>
</evidence>
<dbReference type="PROSITE" id="PS50929">
    <property type="entry name" value="ABC_TM1F"/>
    <property type="match status" value="1"/>
</dbReference>
<dbReference type="Pfam" id="PF00664">
    <property type="entry name" value="ABC_membrane"/>
    <property type="match status" value="1"/>
</dbReference>
<evidence type="ECO:0000259" key="11">
    <source>
        <dbReference type="PROSITE" id="PS50893"/>
    </source>
</evidence>
<dbReference type="Gene3D" id="1.20.1560.10">
    <property type="entry name" value="ABC transporter type 1, transmembrane domain"/>
    <property type="match status" value="1"/>
</dbReference>
<feature type="compositionally biased region" description="Polar residues" evidence="9">
    <location>
        <begin position="15"/>
        <end position="25"/>
    </location>
</feature>
<keyword evidence="14" id="KW-1185">Reference proteome</keyword>
<dbReference type="InterPro" id="IPR003593">
    <property type="entry name" value="AAA+_ATPase"/>
</dbReference>
<dbReference type="CDD" id="cd18597">
    <property type="entry name" value="ABC_6TM_YOR1_D1_like"/>
    <property type="match status" value="1"/>
</dbReference>
<feature type="compositionally biased region" description="Basic residues" evidence="9">
    <location>
        <begin position="608"/>
        <end position="620"/>
    </location>
</feature>
<dbReference type="PANTHER" id="PTHR24223:SF456">
    <property type="entry name" value="MULTIDRUG RESISTANCE-ASSOCIATED PROTEIN LETHAL(2)03659"/>
    <property type="match status" value="1"/>
</dbReference>
<dbReference type="Proteomes" id="UP001565368">
    <property type="component" value="Unassembled WGS sequence"/>
</dbReference>
<dbReference type="SUPFAM" id="SSF52540">
    <property type="entry name" value="P-loop containing nucleoside triphosphate hydrolases"/>
    <property type="match status" value="1"/>
</dbReference>
<evidence type="ECO:0000256" key="7">
    <source>
        <dbReference type="ARBA" id="ARBA00022989"/>
    </source>
</evidence>
<comment type="similarity">
    <text evidence="2">Belongs to the ABC transporter superfamily. ABCC family. Conjugate transporter (TC 3.A.1.208) subfamily.</text>
</comment>
<protein>
    <recommendedName>
        <fullName evidence="15">ABC transmembrane type-1 domain-containing protein</fullName>
    </recommendedName>
</protein>
<accession>A0ABR3Q613</accession>
<evidence type="ECO:0000256" key="8">
    <source>
        <dbReference type="ARBA" id="ARBA00023136"/>
    </source>
</evidence>
<feature type="region of interest" description="Disordered" evidence="9">
    <location>
        <begin position="1"/>
        <end position="89"/>
    </location>
</feature>
<feature type="domain" description="ABC transporter" evidence="11">
    <location>
        <begin position="630"/>
        <end position="855"/>
    </location>
</feature>
<organism evidence="13 14">
    <name type="scientific">Vanrija albida</name>
    <dbReference type="NCBI Taxonomy" id="181172"/>
    <lineage>
        <taxon>Eukaryota</taxon>
        <taxon>Fungi</taxon>
        <taxon>Dikarya</taxon>
        <taxon>Basidiomycota</taxon>
        <taxon>Agaricomycotina</taxon>
        <taxon>Tremellomycetes</taxon>
        <taxon>Trichosporonales</taxon>
        <taxon>Trichosporonaceae</taxon>
        <taxon>Vanrija</taxon>
    </lineage>
</organism>
<evidence type="ECO:0000256" key="2">
    <source>
        <dbReference type="ARBA" id="ARBA00009726"/>
    </source>
</evidence>
<dbReference type="InterPro" id="IPR027417">
    <property type="entry name" value="P-loop_NTPase"/>
</dbReference>
<keyword evidence="5" id="KW-0547">Nucleotide-binding</keyword>
<keyword evidence="4 10" id="KW-0812">Transmembrane</keyword>
<feature type="compositionally biased region" description="Basic and acidic residues" evidence="9">
    <location>
        <begin position="634"/>
        <end position="643"/>
    </location>
</feature>
<keyword evidence="7 10" id="KW-1133">Transmembrane helix</keyword>
<feature type="domain" description="ABC transmembrane type-1" evidence="12">
    <location>
        <begin position="272"/>
        <end position="549"/>
    </location>
</feature>
<keyword evidence="3" id="KW-0813">Transport</keyword>
<dbReference type="InterPro" id="IPR036640">
    <property type="entry name" value="ABC1_TM_sf"/>
</dbReference>
<dbReference type="InterPro" id="IPR003439">
    <property type="entry name" value="ABC_transporter-like_ATP-bd"/>
</dbReference>
<dbReference type="EMBL" id="JBBXJM010000003">
    <property type="protein sequence ID" value="KAL1410098.1"/>
    <property type="molecule type" value="Genomic_DNA"/>
</dbReference>
<evidence type="ECO:0008006" key="15">
    <source>
        <dbReference type="Google" id="ProtNLM"/>
    </source>
</evidence>
<evidence type="ECO:0000256" key="4">
    <source>
        <dbReference type="ARBA" id="ARBA00022692"/>
    </source>
</evidence>
<dbReference type="Pfam" id="PF00005">
    <property type="entry name" value="ABC_tran"/>
    <property type="match status" value="1"/>
</dbReference>
<feature type="transmembrane region" description="Helical" evidence="10">
    <location>
        <begin position="409"/>
        <end position="433"/>
    </location>
</feature>
<evidence type="ECO:0000256" key="6">
    <source>
        <dbReference type="ARBA" id="ARBA00022840"/>
    </source>
</evidence>
<comment type="subcellular location">
    <subcellularLocation>
        <location evidence="1">Membrane</location>
        <topology evidence="1">Multi-pass membrane protein</topology>
    </subcellularLocation>
</comment>